<dbReference type="SUPFAM" id="SSF49723">
    <property type="entry name" value="Lipase/lipooxygenase domain (PLAT/LH2 domain)"/>
    <property type="match status" value="1"/>
</dbReference>
<dbReference type="PROSITE" id="PS50095">
    <property type="entry name" value="PLAT"/>
    <property type="match status" value="1"/>
</dbReference>
<protein>
    <submittedName>
        <fullName evidence="4">Neuropilin-2</fullName>
    </submittedName>
</protein>
<dbReference type="SUPFAM" id="SSF49785">
    <property type="entry name" value="Galactose-binding domain-like"/>
    <property type="match status" value="1"/>
</dbReference>
<evidence type="ECO:0000256" key="1">
    <source>
        <dbReference type="PROSITE-ProRule" id="PRU00152"/>
    </source>
</evidence>
<comment type="caution">
    <text evidence="4">The sequence shown here is derived from an EMBL/GenBank/DDBJ whole genome shotgun (WGS) entry which is preliminary data.</text>
</comment>
<evidence type="ECO:0000259" key="2">
    <source>
        <dbReference type="PROSITE" id="PS50022"/>
    </source>
</evidence>
<dbReference type="AlphaFoldDB" id="A0A0C2IL39"/>
<accession>A0A0C2IL39</accession>
<dbReference type="Gene3D" id="2.60.60.20">
    <property type="entry name" value="PLAT/LH2 domain"/>
    <property type="match status" value="1"/>
</dbReference>
<evidence type="ECO:0000259" key="3">
    <source>
        <dbReference type="PROSITE" id="PS50095"/>
    </source>
</evidence>
<dbReference type="InterPro" id="IPR000421">
    <property type="entry name" value="FA58C"/>
</dbReference>
<comment type="caution">
    <text evidence="1">Lacks conserved residue(s) required for the propagation of feature annotation.</text>
</comment>
<feature type="domain" description="F5/8 type C" evidence="2">
    <location>
        <begin position="130"/>
        <end position="238"/>
    </location>
</feature>
<name>A0A0C2IL39_THEKT</name>
<reference evidence="4 5" key="1">
    <citation type="journal article" date="2014" name="Genome Biol. Evol.">
        <title>The genome of the myxosporean Thelohanellus kitauei shows adaptations to nutrient acquisition within its fish host.</title>
        <authorList>
            <person name="Yang Y."/>
            <person name="Xiong J."/>
            <person name="Zhou Z."/>
            <person name="Huo F."/>
            <person name="Miao W."/>
            <person name="Ran C."/>
            <person name="Liu Y."/>
            <person name="Zhang J."/>
            <person name="Feng J."/>
            <person name="Wang M."/>
            <person name="Wang M."/>
            <person name="Wang L."/>
            <person name="Yao B."/>
        </authorList>
    </citation>
    <scope>NUCLEOTIDE SEQUENCE [LARGE SCALE GENOMIC DNA]</scope>
    <source>
        <strain evidence="4">Wuqing</strain>
    </source>
</reference>
<sequence>MRGLMPIFLSSYLGQRKILGKSNLGPKIVISLNETSWLIEKFRIDTFIVDTDDLGTLEKVLISNDRTSMKPDWFLDKVSVTTEDGDFYDLPIYSWIDEKYTMAVEKVNVEHRKRSNIEDEEPENLEPLGCNDALGMRSGRINDYQITASTSFNDLHLPYHARINYVYPNSFGGWCPYKESEDEFLQIDLNEMTNITGIATQGLGLVDEWTISYFLKYKSTDDFSFKWYGDGQKKVFGS</sequence>
<dbReference type="PROSITE" id="PS50022">
    <property type="entry name" value="FA58C_3"/>
    <property type="match status" value="1"/>
</dbReference>
<dbReference type="Proteomes" id="UP000031668">
    <property type="component" value="Unassembled WGS sequence"/>
</dbReference>
<dbReference type="OrthoDB" id="5990452at2759"/>
<dbReference type="PANTHER" id="PTHR24543">
    <property type="entry name" value="MULTICOPPER OXIDASE-RELATED"/>
    <property type="match status" value="1"/>
</dbReference>
<dbReference type="InterPro" id="IPR036392">
    <property type="entry name" value="PLAT/LH2_dom_sf"/>
</dbReference>
<evidence type="ECO:0000313" key="5">
    <source>
        <dbReference type="Proteomes" id="UP000031668"/>
    </source>
</evidence>
<evidence type="ECO:0000313" key="4">
    <source>
        <dbReference type="EMBL" id="KII66129.1"/>
    </source>
</evidence>
<dbReference type="InterPro" id="IPR008979">
    <property type="entry name" value="Galactose-bd-like_sf"/>
</dbReference>
<dbReference type="PROSITE" id="PS01285">
    <property type="entry name" value="FA58C_1"/>
    <property type="match status" value="1"/>
</dbReference>
<proteinExistence type="predicted"/>
<keyword evidence="5" id="KW-1185">Reference proteome</keyword>
<dbReference type="EMBL" id="JWZT01003604">
    <property type="protein sequence ID" value="KII66129.1"/>
    <property type="molecule type" value="Genomic_DNA"/>
</dbReference>
<feature type="domain" description="PLAT" evidence="3">
    <location>
        <begin position="1"/>
        <end position="110"/>
    </location>
</feature>
<dbReference type="Gene3D" id="2.60.120.260">
    <property type="entry name" value="Galactose-binding domain-like"/>
    <property type="match status" value="1"/>
</dbReference>
<dbReference type="InterPro" id="IPR001024">
    <property type="entry name" value="PLAT/LH2_dom"/>
</dbReference>
<dbReference type="PANTHER" id="PTHR24543:SF291">
    <property type="entry name" value="SMOKE ALARM, ISOFORM D"/>
    <property type="match status" value="1"/>
</dbReference>
<gene>
    <name evidence="4" type="ORF">RF11_11946</name>
</gene>
<dbReference type="Pfam" id="PF01477">
    <property type="entry name" value="PLAT"/>
    <property type="match status" value="1"/>
</dbReference>
<organism evidence="4 5">
    <name type="scientific">Thelohanellus kitauei</name>
    <name type="common">Myxosporean</name>
    <dbReference type="NCBI Taxonomy" id="669202"/>
    <lineage>
        <taxon>Eukaryota</taxon>
        <taxon>Metazoa</taxon>
        <taxon>Cnidaria</taxon>
        <taxon>Myxozoa</taxon>
        <taxon>Myxosporea</taxon>
        <taxon>Bivalvulida</taxon>
        <taxon>Platysporina</taxon>
        <taxon>Myxobolidae</taxon>
        <taxon>Thelohanellus</taxon>
    </lineage>
</organism>
<dbReference type="Pfam" id="PF00754">
    <property type="entry name" value="F5_F8_type_C"/>
    <property type="match status" value="1"/>
</dbReference>